<keyword evidence="4 12" id="KW-0812">Transmembrane</keyword>
<keyword evidence="2 12" id="KW-1003">Cell membrane</keyword>
<evidence type="ECO:0000256" key="11">
    <source>
        <dbReference type="ARBA" id="ARBA00035585"/>
    </source>
</evidence>
<dbReference type="PANTHER" id="PTHR28259">
    <property type="entry name" value="FLUORIDE EXPORT PROTEIN 1-RELATED"/>
    <property type="match status" value="1"/>
</dbReference>
<dbReference type="EMBL" id="CP098747">
    <property type="protein sequence ID" value="USG60240.1"/>
    <property type="molecule type" value="Genomic_DNA"/>
</dbReference>
<keyword evidence="7 12" id="KW-0406">Ion transport</keyword>
<evidence type="ECO:0000256" key="2">
    <source>
        <dbReference type="ARBA" id="ARBA00022475"/>
    </source>
</evidence>
<dbReference type="PANTHER" id="PTHR28259:SF1">
    <property type="entry name" value="FLUORIDE EXPORT PROTEIN 1-RELATED"/>
    <property type="match status" value="1"/>
</dbReference>
<dbReference type="HAMAP" id="MF_00454">
    <property type="entry name" value="FluC"/>
    <property type="match status" value="1"/>
</dbReference>
<comment type="subcellular location">
    <subcellularLocation>
        <location evidence="1 12">Cell membrane</location>
        <topology evidence="1 12">Multi-pass membrane protein</topology>
    </subcellularLocation>
</comment>
<feature type="binding site" evidence="12">
    <location>
        <position position="75"/>
    </location>
    <ligand>
        <name>Na(+)</name>
        <dbReference type="ChEBI" id="CHEBI:29101"/>
        <note>structural</note>
    </ligand>
</feature>
<comment type="catalytic activity">
    <reaction evidence="11">
        <text>fluoride(in) = fluoride(out)</text>
        <dbReference type="Rhea" id="RHEA:76159"/>
        <dbReference type="ChEBI" id="CHEBI:17051"/>
    </reaction>
    <physiologicalReaction direction="left-to-right" evidence="11">
        <dbReference type="Rhea" id="RHEA:76160"/>
    </physiologicalReaction>
</comment>
<evidence type="ECO:0000256" key="3">
    <source>
        <dbReference type="ARBA" id="ARBA00022519"/>
    </source>
</evidence>
<keyword evidence="6 12" id="KW-0915">Sodium</keyword>
<keyword evidence="8 12" id="KW-0472">Membrane</keyword>
<evidence type="ECO:0000256" key="10">
    <source>
        <dbReference type="ARBA" id="ARBA00035120"/>
    </source>
</evidence>
<evidence type="ECO:0000256" key="6">
    <source>
        <dbReference type="ARBA" id="ARBA00023053"/>
    </source>
</evidence>
<dbReference type="Pfam" id="PF02537">
    <property type="entry name" value="CRCB"/>
    <property type="match status" value="1"/>
</dbReference>
<dbReference type="Proteomes" id="UP001056291">
    <property type="component" value="Chromosome"/>
</dbReference>
<keyword evidence="14" id="KW-1185">Reference proteome</keyword>
<dbReference type="NCBIfam" id="NF010791">
    <property type="entry name" value="PRK14195.1"/>
    <property type="match status" value="1"/>
</dbReference>
<evidence type="ECO:0000256" key="7">
    <source>
        <dbReference type="ARBA" id="ARBA00023065"/>
    </source>
</evidence>
<keyword evidence="3" id="KW-0997">Cell inner membrane</keyword>
<evidence type="ECO:0000313" key="14">
    <source>
        <dbReference type="Proteomes" id="UP001056291"/>
    </source>
</evidence>
<feature type="transmembrane region" description="Helical" evidence="12">
    <location>
        <begin position="68"/>
        <end position="91"/>
    </location>
</feature>
<feature type="transmembrane region" description="Helical" evidence="12">
    <location>
        <begin position="38"/>
        <end position="56"/>
    </location>
</feature>
<evidence type="ECO:0000256" key="8">
    <source>
        <dbReference type="ARBA" id="ARBA00023136"/>
    </source>
</evidence>
<feature type="transmembrane region" description="Helical" evidence="12">
    <location>
        <begin position="103"/>
        <end position="125"/>
    </location>
</feature>
<dbReference type="InterPro" id="IPR003691">
    <property type="entry name" value="FluC"/>
</dbReference>
<evidence type="ECO:0000256" key="1">
    <source>
        <dbReference type="ARBA" id="ARBA00004651"/>
    </source>
</evidence>
<evidence type="ECO:0000256" key="5">
    <source>
        <dbReference type="ARBA" id="ARBA00022989"/>
    </source>
</evidence>
<gene>
    <name evidence="12 13" type="primary">crcB</name>
    <name evidence="12" type="synonym">fluC</name>
    <name evidence="13" type="ORF">NBZ79_13765</name>
</gene>
<keyword evidence="5 12" id="KW-1133">Transmembrane helix</keyword>
<protein>
    <recommendedName>
        <fullName evidence="12">Fluoride-specific ion channel FluC</fullName>
    </recommendedName>
</protein>
<evidence type="ECO:0000256" key="9">
    <source>
        <dbReference type="ARBA" id="ARBA00023303"/>
    </source>
</evidence>
<accession>A0ABY4VZD1</accession>
<comment type="similarity">
    <text evidence="10 12">Belongs to the fluoride channel Fluc/FEX (TC 1.A.43) family.</text>
</comment>
<dbReference type="RefSeq" id="WP_251933054.1">
    <property type="nucleotide sequence ID" value="NZ_CP098747.1"/>
</dbReference>
<evidence type="ECO:0000256" key="4">
    <source>
        <dbReference type="ARBA" id="ARBA00022692"/>
    </source>
</evidence>
<keyword evidence="12" id="KW-0813">Transport</keyword>
<keyword evidence="9 12" id="KW-0407">Ion channel</keyword>
<name>A0ABY4VZD1_9PROT</name>
<dbReference type="NCBIfam" id="TIGR00494">
    <property type="entry name" value="crcB"/>
    <property type="match status" value="1"/>
</dbReference>
<comment type="activity regulation">
    <text evidence="12">Na(+) is not transported, but it plays an essential structural role and its presence is essential for fluoride channel function.</text>
</comment>
<keyword evidence="12" id="KW-0479">Metal-binding</keyword>
<reference evidence="13" key="1">
    <citation type="submission" date="2022-06" db="EMBL/GenBank/DDBJ databases">
        <title>Sneathiella actinostolidae sp. nov., isolated from a sea anemonein the Western Pacific Ocean.</title>
        <authorList>
            <person name="Wei M.J."/>
        </authorList>
    </citation>
    <scope>NUCLEOTIDE SEQUENCE</scope>
    <source>
        <strain evidence="13">PHK-P5</strain>
    </source>
</reference>
<feature type="binding site" evidence="12">
    <location>
        <position position="78"/>
    </location>
    <ligand>
        <name>Na(+)</name>
        <dbReference type="ChEBI" id="CHEBI:29101"/>
        <note>structural</note>
    </ligand>
</feature>
<organism evidence="13 14">
    <name type="scientific">Sneathiella marina</name>
    <dbReference type="NCBI Taxonomy" id="2950108"/>
    <lineage>
        <taxon>Bacteria</taxon>
        <taxon>Pseudomonadati</taxon>
        <taxon>Pseudomonadota</taxon>
        <taxon>Alphaproteobacteria</taxon>
        <taxon>Sneathiellales</taxon>
        <taxon>Sneathiellaceae</taxon>
        <taxon>Sneathiella</taxon>
    </lineage>
</organism>
<comment type="function">
    <text evidence="12">Fluoride-specific ion channel. Important for reducing fluoride concentration in the cell, thus reducing its toxicity.</text>
</comment>
<evidence type="ECO:0000256" key="12">
    <source>
        <dbReference type="HAMAP-Rule" id="MF_00454"/>
    </source>
</evidence>
<proteinExistence type="inferred from homology"/>
<sequence length="126" mass="13330">MNMFLSVALGGALGACARYGVAQIMLRYLGPGYPYGTLFVNVFGSLLMGILIELMVLRWSPSPELRVFLITGLLGAFTTFSAFSLDVALLIEKGATLSAAGYILLSVILSVAGLFAGLHLVRLVVS</sequence>
<evidence type="ECO:0000313" key="13">
    <source>
        <dbReference type="EMBL" id="USG60240.1"/>
    </source>
</evidence>